<evidence type="ECO:0000256" key="1">
    <source>
        <dbReference type="SAM" id="MobiDB-lite"/>
    </source>
</evidence>
<protein>
    <submittedName>
        <fullName evidence="2">Uncharacterized protein</fullName>
    </submittedName>
</protein>
<dbReference type="Proteomes" id="UP000478052">
    <property type="component" value="Unassembled WGS sequence"/>
</dbReference>
<evidence type="ECO:0000313" key="3">
    <source>
        <dbReference type="Proteomes" id="UP000478052"/>
    </source>
</evidence>
<dbReference type="EMBL" id="VUJU01000261">
    <property type="protein sequence ID" value="KAF0771717.1"/>
    <property type="molecule type" value="Genomic_DNA"/>
</dbReference>
<organism evidence="2 3">
    <name type="scientific">Aphis craccivora</name>
    <name type="common">Cowpea aphid</name>
    <dbReference type="NCBI Taxonomy" id="307492"/>
    <lineage>
        <taxon>Eukaryota</taxon>
        <taxon>Metazoa</taxon>
        <taxon>Ecdysozoa</taxon>
        <taxon>Arthropoda</taxon>
        <taxon>Hexapoda</taxon>
        <taxon>Insecta</taxon>
        <taxon>Pterygota</taxon>
        <taxon>Neoptera</taxon>
        <taxon>Paraneoptera</taxon>
        <taxon>Hemiptera</taxon>
        <taxon>Sternorrhyncha</taxon>
        <taxon>Aphidomorpha</taxon>
        <taxon>Aphidoidea</taxon>
        <taxon>Aphididae</taxon>
        <taxon>Aphidini</taxon>
        <taxon>Aphis</taxon>
        <taxon>Aphis</taxon>
    </lineage>
</organism>
<dbReference type="AlphaFoldDB" id="A0A6G0ZK74"/>
<comment type="caution">
    <text evidence="2">The sequence shown here is derived from an EMBL/GenBank/DDBJ whole genome shotgun (WGS) entry which is preliminary data.</text>
</comment>
<feature type="region of interest" description="Disordered" evidence="1">
    <location>
        <begin position="1"/>
        <end position="39"/>
    </location>
</feature>
<keyword evidence="3" id="KW-1185">Reference proteome</keyword>
<gene>
    <name evidence="2" type="ORF">FWK35_00012216</name>
</gene>
<feature type="compositionally biased region" description="Basic and acidic residues" evidence="1">
    <location>
        <begin position="8"/>
        <end position="25"/>
    </location>
</feature>
<proteinExistence type="predicted"/>
<reference evidence="2 3" key="1">
    <citation type="submission" date="2019-08" db="EMBL/GenBank/DDBJ databases">
        <title>Whole genome of Aphis craccivora.</title>
        <authorList>
            <person name="Voronova N.V."/>
            <person name="Shulinski R.S."/>
            <person name="Bandarenka Y.V."/>
            <person name="Zhorov D.G."/>
            <person name="Warner D."/>
        </authorList>
    </citation>
    <scope>NUCLEOTIDE SEQUENCE [LARGE SCALE GENOMIC DNA]</scope>
    <source>
        <strain evidence="2">180601</strain>
        <tissue evidence="2">Whole Body</tissue>
    </source>
</reference>
<evidence type="ECO:0000313" key="2">
    <source>
        <dbReference type="EMBL" id="KAF0771717.1"/>
    </source>
</evidence>
<accession>A0A6G0ZK74</accession>
<name>A0A6G0ZK74_APHCR</name>
<sequence>MTTMTGYDDTREREARHPRTLELHHHGGGGGGGGCYRRSGVRQLRNTSGFAATDKRLPTVITTGPEIRSQSLPHRVNHILRRPVAADRRGDDVPTNVTISPL</sequence>